<keyword evidence="2" id="KW-1185">Reference proteome</keyword>
<proteinExistence type="predicted"/>
<organism evidence="1 2">
    <name type="scientific">Rotaria magnacalcarata</name>
    <dbReference type="NCBI Taxonomy" id="392030"/>
    <lineage>
        <taxon>Eukaryota</taxon>
        <taxon>Metazoa</taxon>
        <taxon>Spiralia</taxon>
        <taxon>Gnathifera</taxon>
        <taxon>Rotifera</taxon>
        <taxon>Eurotatoria</taxon>
        <taxon>Bdelloidea</taxon>
        <taxon>Philodinida</taxon>
        <taxon>Philodinidae</taxon>
        <taxon>Rotaria</taxon>
    </lineage>
</organism>
<protein>
    <submittedName>
        <fullName evidence="1">Uncharacterized protein</fullName>
    </submittedName>
</protein>
<evidence type="ECO:0000313" key="1">
    <source>
        <dbReference type="EMBL" id="CAF4462042.1"/>
    </source>
</evidence>
<accession>A0A820T2B7</accession>
<evidence type="ECO:0000313" key="2">
    <source>
        <dbReference type="Proteomes" id="UP000663866"/>
    </source>
</evidence>
<sequence>MINRLTTSIAEANAIISNLQIQLTTYWTQIAGSGVTSTTSTTNNNRTPKAEMEEYKALEVFEQLATPLQWSTHLILKSKMKLYGTKSKNYLAATKRVEYDSPPKFISNIDFTFKIDESIFNKDEAQALYTHMRHITKEYRIQAMSLYVQSTNRERDIQMKSNISLKVSREILKKMTNKGTASRGRNQRTRRRNNCPDTYSIVGRGFLPPTIINETKTKLSEEEYELLKSGLRFICNDPKTASRRRATKLAILKQK</sequence>
<feature type="non-terminal residue" evidence="1">
    <location>
        <position position="1"/>
    </location>
</feature>
<reference evidence="1" key="1">
    <citation type="submission" date="2021-02" db="EMBL/GenBank/DDBJ databases">
        <authorList>
            <person name="Nowell W R."/>
        </authorList>
    </citation>
    <scope>NUCLEOTIDE SEQUENCE</scope>
</reference>
<name>A0A820T2B7_9BILA</name>
<gene>
    <name evidence="1" type="ORF">OVN521_LOCUS38507</name>
</gene>
<dbReference type="Proteomes" id="UP000663866">
    <property type="component" value="Unassembled WGS sequence"/>
</dbReference>
<dbReference type="AlphaFoldDB" id="A0A820T2B7"/>
<dbReference type="EMBL" id="CAJOBG010047793">
    <property type="protein sequence ID" value="CAF4462042.1"/>
    <property type="molecule type" value="Genomic_DNA"/>
</dbReference>
<comment type="caution">
    <text evidence="1">The sequence shown here is derived from an EMBL/GenBank/DDBJ whole genome shotgun (WGS) entry which is preliminary data.</text>
</comment>